<proteinExistence type="predicted"/>
<evidence type="ECO:0000256" key="4">
    <source>
        <dbReference type="ARBA" id="ARBA00023134"/>
    </source>
</evidence>
<feature type="domain" description="Tr-type G" evidence="5">
    <location>
        <begin position="1"/>
        <end position="130"/>
    </location>
</feature>
<dbReference type="Pfam" id="PF03144">
    <property type="entry name" value="GTP_EFTU_D2"/>
    <property type="match status" value="1"/>
</dbReference>
<dbReference type="GO" id="GO:0005525">
    <property type="term" value="F:GTP binding"/>
    <property type="evidence" value="ECO:0007669"/>
    <property type="project" value="UniProtKB-KW"/>
</dbReference>
<keyword evidence="4" id="KW-0342">GTP-binding</keyword>
<dbReference type="EMBL" id="BARS01003279">
    <property type="protein sequence ID" value="GAF80392.1"/>
    <property type="molecule type" value="Genomic_DNA"/>
</dbReference>
<dbReference type="GO" id="GO:0003924">
    <property type="term" value="F:GTPase activity"/>
    <property type="evidence" value="ECO:0007669"/>
    <property type="project" value="InterPro"/>
</dbReference>
<reference evidence="6" key="1">
    <citation type="journal article" date="2014" name="Front. Microbiol.">
        <title>High frequency of phylogenetically diverse reductive dehalogenase-homologous genes in deep subseafloor sedimentary metagenomes.</title>
        <authorList>
            <person name="Kawai M."/>
            <person name="Futagami T."/>
            <person name="Toyoda A."/>
            <person name="Takaki Y."/>
            <person name="Nishi S."/>
            <person name="Hori S."/>
            <person name="Arai W."/>
            <person name="Tsubouchi T."/>
            <person name="Morono Y."/>
            <person name="Uchiyama I."/>
            <person name="Ito T."/>
            <person name="Fujiyama A."/>
            <person name="Inagaki F."/>
            <person name="Takami H."/>
        </authorList>
    </citation>
    <scope>NUCLEOTIDE SEQUENCE</scope>
    <source>
        <strain evidence="6">Expedition CK06-06</strain>
    </source>
</reference>
<comment type="caution">
    <text evidence="6">The sequence shown here is derived from an EMBL/GenBank/DDBJ whole genome shotgun (WGS) entry which is preliminary data.</text>
</comment>
<gene>
    <name evidence="6" type="ORF">S01H1_06339</name>
</gene>
<evidence type="ECO:0000259" key="5">
    <source>
        <dbReference type="PROSITE" id="PS51722"/>
    </source>
</evidence>
<dbReference type="NCBIfam" id="NF009373">
    <property type="entry name" value="PRK12736.1"/>
    <property type="match status" value="1"/>
</dbReference>
<dbReference type="SUPFAM" id="SSF52540">
    <property type="entry name" value="P-loop containing nucleoside triphosphate hydrolases"/>
    <property type="match status" value="1"/>
</dbReference>
<dbReference type="AlphaFoldDB" id="X0SWU0"/>
<dbReference type="PANTHER" id="PTHR43721">
    <property type="entry name" value="ELONGATION FACTOR TU-RELATED"/>
    <property type="match status" value="1"/>
</dbReference>
<dbReference type="InterPro" id="IPR004541">
    <property type="entry name" value="Transl_elong_EFTu/EF1A_bac/org"/>
</dbReference>
<dbReference type="Gene3D" id="2.40.30.10">
    <property type="entry name" value="Translation factors"/>
    <property type="match status" value="2"/>
</dbReference>
<dbReference type="PROSITE" id="PS51722">
    <property type="entry name" value="G_TR_2"/>
    <property type="match status" value="1"/>
</dbReference>
<dbReference type="Gene3D" id="3.40.50.300">
    <property type="entry name" value="P-loop containing nucleotide triphosphate hydrolases"/>
    <property type="match status" value="1"/>
</dbReference>
<evidence type="ECO:0000313" key="6">
    <source>
        <dbReference type="EMBL" id="GAF80392.1"/>
    </source>
</evidence>
<name>X0SWU0_9ZZZZ</name>
<dbReference type="NCBIfam" id="TIGR00485">
    <property type="entry name" value="EF-Tu"/>
    <property type="match status" value="1"/>
</dbReference>
<dbReference type="InterPro" id="IPR009000">
    <property type="entry name" value="Transl_B-barrel_sf"/>
</dbReference>
<dbReference type="PRINTS" id="PR00315">
    <property type="entry name" value="ELONGATNFCT"/>
</dbReference>
<feature type="non-terminal residue" evidence="6">
    <location>
        <position position="1"/>
    </location>
</feature>
<dbReference type="InterPro" id="IPR000795">
    <property type="entry name" value="T_Tr_GTP-bd_dom"/>
</dbReference>
<dbReference type="Pfam" id="PF03143">
    <property type="entry name" value="GTP_EFTU_D3"/>
    <property type="match status" value="1"/>
</dbReference>
<evidence type="ECO:0000256" key="1">
    <source>
        <dbReference type="ARBA" id="ARBA00022741"/>
    </source>
</evidence>
<dbReference type="InterPro" id="IPR004161">
    <property type="entry name" value="EFTu-like_2"/>
</dbReference>
<dbReference type="NCBIfam" id="NF009372">
    <property type="entry name" value="PRK12735.1"/>
    <property type="match status" value="1"/>
</dbReference>
<dbReference type="InterPro" id="IPR004160">
    <property type="entry name" value="Transl_elong_EFTu/EF1A_C"/>
</dbReference>
<dbReference type="CDD" id="cd03697">
    <property type="entry name" value="EFTU_II"/>
    <property type="match status" value="1"/>
</dbReference>
<dbReference type="FunFam" id="2.40.30.10:FF:000001">
    <property type="entry name" value="Elongation factor Tu"/>
    <property type="match status" value="1"/>
</dbReference>
<keyword evidence="2" id="KW-0251">Elongation factor</keyword>
<dbReference type="InterPro" id="IPR050055">
    <property type="entry name" value="EF-Tu_GTPase"/>
</dbReference>
<dbReference type="InterPro" id="IPR033720">
    <property type="entry name" value="EFTU_2"/>
</dbReference>
<dbReference type="NCBIfam" id="NF000766">
    <property type="entry name" value="PRK00049.1"/>
    <property type="match status" value="1"/>
</dbReference>
<organism evidence="6">
    <name type="scientific">marine sediment metagenome</name>
    <dbReference type="NCBI Taxonomy" id="412755"/>
    <lineage>
        <taxon>unclassified sequences</taxon>
        <taxon>metagenomes</taxon>
        <taxon>ecological metagenomes</taxon>
    </lineage>
</organism>
<dbReference type="Pfam" id="PF00009">
    <property type="entry name" value="GTP_EFTU"/>
    <property type="match status" value="1"/>
</dbReference>
<dbReference type="GO" id="GO:0003746">
    <property type="term" value="F:translation elongation factor activity"/>
    <property type="evidence" value="ECO:0007669"/>
    <property type="project" value="UniProtKB-KW"/>
</dbReference>
<dbReference type="PANTHER" id="PTHR43721:SF22">
    <property type="entry name" value="ELONGATION FACTOR TU, MITOCHONDRIAL"/>
    <property type="match status" value="1"/>
</dbReference>
<dbReference type="GO" id="GO:0005829">
    <property type="term" value="C:cytosol"/>
    <property type="evidence" value="ECO:0007669"/>
    <property type="project" value="TreeGrafter"/>
</dbReference>
<dbReference type="InterPro" id="IPR009001">
    <property type="entry name" value="Transl_elong_EF1A/Init_IF2_C"/>
</dbReference>
<keyword evidence="3" id="KW-0648">Protein biosynthesis</keyword>
<protein>
    <recommendedName>
        <fullName evidence="5">Tr-type G domain-containing protein</fullName>
    </recommendedName>
</protein>
<dbReference type="SUPFAM" id="SSF50465">
    <property type="entry name" value="EF-Tu/eEF-1alpha/eIF2-gamma C-terminal domain"/>
    <property type="match status" value="1"/>
</dbReference>
<evidence type="ECO:0000256" key="2">
    <source>
        <dbReference type="ARBA" id="ARBA00022768"/>
    </source>
</evidence>
<dbReference type="SUPFAM" id="SSF50447">
    <property type="entry name" value="Translation proteins"/>
    <property type="match status" value="1"/>
</dbReference>
<dbReference type="InterPro" id="IPR027417">
    <property type="entry name" value="P-loop_NTPase"/>
</dbReference>
<sequence length="320" mass="35056">HYAHVDCPGHADYVKNMITGAAQMDGAILVVSAADGPMPQTREHVLLARQVNVPAIIVFLNKIDMADPEIIELSEMEVRELLTKYEFPGDKIPIIKGSALKAMENPDDEEAIKPILELFAALDEHIPEPVRVLDKPFLMPVEDVFSIKGRGTVATGRVEQGVVKVNEEVEIVGIKDTRKVVVTGVEMFRKLLDEGRAGDNIGALLRGIEKEEIQRGQVLAKPGSITPHTKFDAEIYVLTKEEGGRHTPFFKGYKPQFYIRTTDVTGTVELPADVEMVMPGDNIKAVVTLGSPIALDEQTRFAVREGGRTVGAGVVTKVIE</sequence>
<dbReference type="CDD" id="cd03707">
    <property type="entry name" value="EFTU_III"/>
    <property type="match status" value="1"/>
</dbReference>
<accession>X0SWU0</accession>
<evidence type="ECO:0000256" key="3">
    <source>
        <dbReference type="ARBA" id="ARBA00022917"/>
    </source>
</evidence>
<keyword evidence="1" id="KW-0547">Nucleotide-binding</keyword>